<accession>A0A380TGY9</accession>
<organism evidence="1">
    <name type="scientific">metagenome</name>
    <dbReference type="NCBI Taxonomy" id="256318"/>
    <lineage>
        <taxon>unclassified sequences</taxon>
        <taxon>metagenomes</taxon>
    </lineage>
</organism>
<evidence type="ECO:0000313" key="1">
    <source>
        <dbReference type="EMBL" id="SUS07576.1"/>
    </source>
</evidence>
<dbReference type="AlphaFoldDB" id="A0A380TGY9"/>
<reference evidence="1" key="1">
    <citation type="submission" date="2018-07" db="EMBL/GenBank/DDBJ databases">
        <authorList>
            <person name="Quirk P.G."/>
            <person name="Krulwich T.A."/>
        </authorList>
    </citation>
    <scope>NUCLEOTIDE SEQUENCE</scope>
</reference>
<sequence>MALHYRTPSDCYHELFADYLADLEGFPAIVVAEAARRWRRTHWVWPRLRGIEDGEWVRSAQFHPALNRVTRPWIDRRVCPVGCGAASDPLTRAGDLAPPRYRSLSSIVICRSS</sequence>
<name>A0A380TGY9_9ZZZZ</name>
<protein>
    <submittedName>
        <fullName evidence="1">Uncharacterized protein</fullName>
    </submittedName>
</protein>
<proteinExistence type="predicted"/>
<dbReference type="EMBL" id="UIDG01000406">
    <property type="protein sequence ID" value="SUS07576.1"/>
    <property type="molecule type" value="Genomic_DNA"/>
</dbReference>
<gene>
    <name evidence="1" type="ORF">DF3PB_4640003</name>
</gene>